<dbReference type="OrthoDB" id="1932348at2759"/>
<evidence type="ECO:0000256" key="3">
    <source>
        <dbReference type="SAM" id="MobiDB-lite"/>
    </source>
</evidence>
<feature type="region of interest" description="Disordered" evidence="3">
    <location>
        <begin position="870"/>
        <end position="932"/>
    </location>
</feature>
<reference evidence="6" key="2">
    <citation type="submission" date="2025-08" db="UniProtKB">
        <authorList>
            <consortium name="RefSeq"/>
        </authorList>
    </citation>
    <scope>IDENTIFICATION</scope>
    <source>
        <tissue evidence="6">Etiolated seedlings</tissue>
    </source>
</reference>
<dbReference type="InterPro" id="IPR036875">
    <property type="entry name" value="Znf_CCHC_sf"/>
</dbReference>
<reference evidence="5" key="1">
    <citation type="journal article" date="2013" name="Nat. Biotechnol.">
        <title>Draft genome sequence of chickpea (Cicer arietinum) provides a resource for trait improvement.</title>
        <authorList>
            <person name="Varshney R.K."/>
            <person name="Song C."/>
            <person name="Saxena R.K."/>
            <person name="Azam S."/>
            <person name="Yu S."/>
            <person name="Sharpe A.G."/>
            <person name="Cannon S."/>
            <person name="Baek J."/>
            <person name="Rosen B.D."/>
            <person name="Tar'an B."/>
            <person name="Millan T."/>
            <person name="Zhang X."/>
            <person name="Ramsay L.D."/>
            <person name="Iwata A."/>
            <person name="Wang Y."/>
            <person name="Nelson W."/>
            <person name="Farmer A.D."/>
            <person name="Gaur P.M."/>
            <person name="Soderlund C."/>
            <person name="Penmetsa R.V."/>
            <person name="Xu C."/>
            <person name="Bharti A.K."/>
            <person name="He W."/>
            <person name="Winter P."/>
            <person name="Zhao S."/>
            <person name="Hane J.K."/>
            <person name="Carrasquilla-Garcia N."/>
            <person name="Condie J.A."/>
            <person name="Upadhyaya H.D."/>
            <person name="Luo M.C."/>
            <person name="Thudi M."/>
            <person name="Gowda C.L."/>
            <person name="Singh N.P."/>
            <person name="Lichtenzveig J."/>
            <person name="Gali K.K."/>
            <person name="Rubio J."/>
            <person name="Nadarajan N."/>
            <person name="Dolezel J."/>
            <person name="Bansal K.C."/>
            <person name="Xu X."/>
            <person name="Edwards D."/>
            <person name="Zhang G."/>
            <person name="Kahl G."/>
            <person name="Gil J."/>
            <person name="Singh K.B."/>
            <person name="Datta S.K."/>
            <person name="Jackson S.A."/>
            <person name="Wang J."/>
            <person name="Cook D.R."/>
        </authorList>
    </citation>
    <scope>NUCLEOTIDE SEQUENCE [LARGE SCALE GENOMIC DNA]</scope>
    <source>
        <strain evidence="5">cv. CDC Frontier</strain>
    </source>
</reference>
<dbReference type="Proteomes" id="UP000087171">
    <property type="component" value="Chromosome Ca6"/>
</dbReference>
<evidence type="ECO:0000313" key="6">
    <source>
        <dbReference type="RefSeq" id="XP_027191158.1"/>
    </source>
</evidence>
<accession>A0A3Q7XT87</accession>
<keyword evidence="5" id="KW-1185">Reference proteome</keyword>
<keyword evidence="1" id="KW-0862">Zinc</keyword>
<evidence type="ECO:0000313" key="5">
    <source>
        <dbReference type="Proteomes" id="UP000087171"/>
    </source>
</evidence>
<dbReference type="InterPro" id="IPR025452">
    <property type="entry name" value="DUF4218"/>
</dbReference>
<sequence length="1139" mass="129310">MSKAKYIVEGGSSNRPPFFDGSDYYFWKNKMQLFLKSQDTGMWRIITDGDFTPRVDQDDSNSALKKEADWTAEDKAKVLLNSKAQLFLSCALSREESERVDECTTAKEVWDTLQTHHEGTSHVKETRIDIGIRKFELFEMQEGETIDEMYSRFTTIVNEMRSLGKAYTVQERVRKIMRCLPIIWRPMVTAISQAKNLESLPLEELIGTLRAHEIVLQEDKPVKKGKAIALKVSQEKITVPVEEESEENEQGDADEIALLTRRIQRMMRRRDQIKKGFQNRNPKTEIDKSQVTCFGCNKLGHYKAECPSNKNPPKRFPFKKKSMMATWDDSEESETEEEEEEANICLMAKTEEDEVMNSEPCHLCQQMGNEFDNLLNDSNLLIQKCSSLKEQFYKEKEEKERNQTENNLLKKMIQELKETRVFESEECQEHSALQTENVQLKNENELLKTDLLNFIKATETFHNIMGSQIGIFDKAGLGFNQTQKTKLYENFFVGFQNTKRKPWFLDSGCSRHMTGDRNCFITFSKKDGGSVTFGNDDQAQIKGNGTIGKTNSAQINDVQYVEGLKHNLLSISQLCDNGCEVTFKPKVCEIKKAKTGKIMFSERSSTAPPPESSLHPQSSPQKHPKRSSPISTSSNSEPSPPTKKPKQNAPPLISLAKSKLFNEKWAQRPVGIGRIFVFDNLVVDGNAVQHHTDALGWTSFLKISESFFPEVGVEIRLTPDILANILQLPTEGPSVFGDNWYSALGLGKTYVLAELFEENSTRYLATYLKHLPKVFNNMCQHTLLPHCGSHEYVSDNDALLIYHLLNCKRLNLPHFILQHMICAAQKDYKKNIVPYGMVLTKIFRHFGVSLASEKSLIKISKFSTKNLSHMRNTASAPTNPLPSCPISLKRKRSAGRRPSRNFVSLSSPSTDPKEIPNKTPTPERSPPSPERASINVMHTSIFNYLAIGPLQSTGVTVQLANRSNARPTRLVEDTHVLNPLIELSQYFKNLCSATLINEDLIKMENGISMILFKLEKVFPHGFFDSMEHHSVNLASETRLGGPVQYRCRYSFERNILVEIDSLEAVKHIEEADIERDTCGNLVTDIPSLMQRNWSLNLIYSLREDNACADILAKLRAEQHEVYILLPCLCTTTASAAIDG</sequence>
<dbReference type="Gene3D" id="4.10.60.10">
    <property type="entry name" value="Zinc finger, CCHC-type"/>
    <property type="match status" value="1"/>
</dbReference>
<dbReference type="InterPro" id="IPR054722">
    <property type="entry name" value="PolX-like_BBD"/>
</dbReference>
<dbReference type="InterPro" id="IPR001878">
    <property type="entry name" value="Znf_CCHC"/>
</dbReference>
<keyword evidence="1" id="KW-0863">Zinc-finger</keyword>
<dbReference type="GO" id="GO:0008270">
    <property type="term" value="F:zinc ion binding"/>
    <property type="evidence" value="ECO:0007669"/>
    <property type="project" value="UniProtKB-KW"/>
</dbReference>
<dbReference type="GO" id="GO:0003676">
    <property type="term" value="F:nucleic acid binding"/>
    <property type="evidence" value="ECO:0007669"/>
    <property type="project" value="InterPro"/>
</dbReference>
<dbReference type="RefSeq" id="XP_027191158.1">
    <property type="nucleotide sequence ID" value="XM_027335357.1"/>
</dbReference>
<name>A0A3Q7XT87_CICAR</name>
<keyword evidence="1" id="KW-0479">Metal-binding</keyword>
<feature type="coiled-coil region" evidence="2">
    <location>
        <begin position="394"/>
        <end position="450"/>
    </location>
</feature>
<dbReference type="CDD" id="cd06222">
    <property type="entry name" value="RNase_H_like"/>
    <property type="match status" value="1"/>
</dbReference>
<dbReference type="Pfam" id="PF20167">
    <property type="entry name" value="Transposase_32"/>
    <property type="match status" value="1"/>
</dbReference>
<dbReference type="InterPro" id="IPR046796">
    <property type="entry name" value="Transposase_32_dom"/>
</dbReference>
<dbReference type="AlphaFoldDB" id="A0A3Q7XT87"/>
<evidence type="ECO:0000256" key="2">
    <source>
        <dbReference type="SAM" id="Coils"/>
    </source>
</evidence>
<organism evidence="5 6">
    <name type="scientific">Cicer arietinum</name>
    <name type="common">Chickpea</name>
    <name type="synonym">Garbanzo</name>
    <dbReference type="NCBI Taxonomy" id="3827"/>
    <lineage>
        <taxon>Eukaryota</taxon>
        <taxon>Viridiplantae</taxon>
        <taxon>Streptophyta</taxon>
        <taxon>Embryophyta</taxon>
        <taxon>Tracheophyta</taxon>
        <taxon>Spermatophyta</taxon>
        <taxon>Magnoliopsida</taxon>
        <taxon>eudicotyledons</taxon>
        <taxon>Gunneridae</taxon>
        <taxon>Pentapetalae</taxon>
        <taxon>rosids</taxon>
        <taxon>fabids</taxon>
        <taxon>Fabales</taxon>
        <taxon>Fabaceae</taxon>
        <taxon>Papilionoideae</taxon>
        <taxon>50 kb inversion clade</taxon>
        <taxon>NPAAA clade</taxon>
        <taxon>Hologalegina</taxon>
        <taxon>IRL clade</taxon>
        <taxon>Cicereae</taxon>
        <taxon>Cicer</taxon>
    </lineage>
</organism>
<dbReference type="PANTHER" id="PTHR34676">
    <property type="entry name" value="DUF4219 DOMAIN-CONTAINING PROTEIN-RELATED"/>
    <property type="match status" value="1"/>
</dbReference>
<gene>
    <name evidence="6" type="primary">LOC113787023</name>
</gene>
<proteinExistence type="predicted"/>
<dbReference type="PROSITE" id="PS50158">
    <property type="entry name" value="ZF_CCHC"/>
    <property type="match status" value="1"/>
</dbReference>
<feature type="compositionally biased region" description="Basic residues" evidence="3">
    <location>
        <begin position="888"/>
        <end position="899"/>
    </location>
</feature>
<dbReference type="Pfam" id="PF13960">
    <property type="entry name" value="DUF4218"/>
    <property type="match status" value="1"/>
</dbReference>
<dbReference type="SUPFAM" id="SSF57756">
    <property type="entry name" value="Retrovirus zinc finger-like domains"/>
    <property type="match status" value="1"/>
</dbReference>
<dbReference type="SMART" id="SM00343">
    <property type="entry name" value="ZnF_C2HC"/>
    <property type="match status" value="1"/>
</dbReference>
<dbReference type="GO" id="GO:0004523">
    <property type="term" value="F:RNA-DNA hybrid ribonuclease activity"/>
    <property type="evidence" value="ECO:0007669"/>
    <property type="project" value="InterPro"/>
</dbReference>
<feature type="compositionally biased region" description="Low complexity" evidence="3">
    <location>
        <begin position="627"/>
        <end position="637"/>
    </location>
</feature>
<dbReference type="Pfam" id="PF14223">
    <property type="entry name" value="Retrotran_gag_2"/>
    <property type="match status" value="1"/>
</dbReference>
<evidence type="ECO:0000259" key="4">
    <source>
        <dbReference type="PROSITE" id="PS50158"/>
    </source>
</evidence>
<protein>
    <submittedName>
        <fullName evidence="6">Uncharacterized protein LOC113787023</fullName>
    </submittedName>
</protein>
<evidence type="ECO:0000256" key="1">
    <source>
        <dbReference type="PROSITE-ProRule" id="PRU00047"/>
    </source>
</evidence>
<dbReference type="PANTHER" id="PTHR34676:SF27">
    <property type="entry name" value="ASPARTYL-TRNA SYNTHETASE"/>
    <property type="match status" value="1"/>
</dbReference>
<keyword evidence="2" id="KW-0175">Coiled coil</keyword>
<feature type="region of interest" description="Disordered" evidence="3">
    <location>
        <begin position="599"/>
        <end position="650"/>
    </location>
</feature>
<feature type="domain" description="CCHC-type" evidence="4">
    <location>
        <begin position="293"/>
        <end position="308"/>
    </location>
</feature>
<dbReference type="Pfam" id="PF22936">
    <property type="entry name" value="Pol_BBD"/>
    <property type="match status" value="1"/>
</dbReference>
<dbReference type="InterPro" id="IPR044730">
    <property type="entry name" value="RNase_H-like_dom_plant"/>
</dbReference>
<feature type="compositionally biased region" description="Polar residues" evidence="3">
    <location>
        <begin position="901"/>
        <end position="910"/>
    </location>
</feature>